<feature type="compositionally biased region" description="Polar residues" evidence="1">
    <location>
        <begin position="1"/>
        <end position="32"/>
    </location>
</feature>
<accession>A0A4Y7QHK9</accession>
<evidence type="ECO:0000256" key="1">
    <source>
        <dbReference type="SAM" id="MobiDB-lite"/>
    </source>
</evidence>
<feature type="region of interest" description="Disordered" evidence="1">
    <location>
        <begin position="1"/>
        <end position="91"/>
    </location>
</feature>
<proteinExistence type="predicted"/>
<dbReference type="STRING" id="50990.A0A4Y7QHK9"/>
<name>A0A4Y7QHK9_9AGAM</name>
<sequence>MAPSKSSAGQKTRKATSTLSQARLSFATSKRTASAAKGAKPAPRAASIKSDTSVVHEVPSSSSSSGSESEAAPVIAPKIRTRSSATAKVDKADNEERADVFDLEKSGKLRRHYGKVRERMGNLPPIHTEGQTMSHQILRVFDNSYEYGPCVGVTRLERWERAQLLGLNPPTEVRDILLTKQAQDDDSLKQTVFYDEV</sequence>
<dbReference type="GO" id="GO:0000731">
    <property type="term" value="P:DNA synthesis involved in DNA repair"/>
    <property type="evidence" value="ECO:0007669"/>
    <property type="project" value="InterPro"/>
</dbReference>
<evidence type="ECO:0000313" key="2">
    <source>
        <dbReference type="EMBL" id="TDL26708.1"/>
    </source>
</evidence>
<dbReference type="VEuPathDB" id="FungiDB:BD410DRAFT_783821"/>
<dbReference type="PANTHER" id="PTHR14303">
    <property type="entry name" value="DNA POLYMERASE DELTA SUBUNIT 4"/>
    <property type="match status" value="1"/>
</dbReference>
<dbReference type="OrthoDB" id="337486at2759"/>
<dbReference type="AlphaFoldDB" id="A0A4Y7QHK9"/>
<organism evidence="2 3">
    <name type="scientific">Rickenella mellea</name>
    <dbReference type="NCBI Taxonomy" id="50990"/>
    <lineage>
        <taxon>Eukaryota</taxon>
        <taxon>Fungi</taxon>
        <taxon>Dikarya</taxon>
        <taxon>Basidiomycota</taxon>
        <taxon>Agaricomycotina</taxon>
        <taxon>Agaricomycetes</taxon>
        <taxon>Hymenochaetales</taxon>
        <taxon>Rickenellaceae</taxon>
        <taxon>Rickenella</taxon>
    </lineage>
</organism>
<dbReference type="GO" id="GO:0003887">
    <property type="term" value="F:DNA-directed DNA polymerase activity"/>
    <property type="evidence" value="ECO:0007669"/>
    <property type="project" value="TreeGrafter"/>
</dbReference>
<protein>
    <recommendedName>
        <fullName evidence="4">DNA polymerase delta subunit 4</fullName>
    </recommendedName>
</protein>
<gene>
    <name evidence="2" type="ORF">BD410DRAFT_783821</name>
</gene>
<feature type="compositionally biased region" description="Low complexity" evidence="1">
    <location>
        <begin position="33"/>
        <end position="70"/>
    </location>
</feature>
<dbReference type="PANTHER" id="PTHR14303:SF0">
    <property type="entry name" value="DNA POLYMERASE DELTA SUBUNIT 4"/>
    <property type="match status" value="1"/>
</dbReference>
<dbReference type="Pfam" id="PF04081">
    <property type="entry name" value="DNA_pol_delta_4"/>
    <property type="match status" value="1"/>
</dbReference>
<dbReference type="EMBL" id="ML170161">
    <property type="protein sequence ID" value="TDL26708.1"/>
    <property type="molecule type" value="Genomic_DNA"/>
</dbReference>
<dbReference type="GO" id="GO:0043625">
    <property type="term" value="C:delta DNA polymerase complex"/>
    <property type="evidence" value="ECO:0007669"/>
    <property type="project" value="TreeGrafter"/>
</dbReference>
<dbReference type="Proteomes" id="UP000294933">
    <property type="component" value="Unassembled WGS sequence"/>
</dbReference>
<evidence type="ECO:0000313" key="3">
    <source>
        <dbReference type="Proteomes" id="UP000294933"/>
    </source>
</evidence>
<evidence type="ECO:0008006" key="4">
    <source>
        <dbReference type="Google" id="ProtNLM"/>
    </source>
</evidence>
<keyword evidence="3" id="KW-1185">Reference proteome</keyword>
<dbReference type="GO" id="GO:0006261">
    <property type="term" value="P:DNA-templated DNA replication"/>
    <property type="evidence" value="ECO:0007669"/>
    <property type="project" value="TreeGrafter"/>
</dbReference>
<reference evidence="2 3" key="1">
    <citation type="submission" date="2018-06" db="EMBL/GenBank/DDBJ databases">
        <title>A transcriptomic atlas of mushroom development highlights an independent origin of complex multicellularity.</title>
        <authorList>
            <consortium name="DOE Joint Genome Institute"/>
            <person name="Krizsan K."/>
            <person name="Almasi E."/>
            <person name="Merenyi Z."/>
            <person name="Sahu N."/>
            <person name="Viragh M."/>
            <person name="Koszo T."/>
            <person name="Mondo S."/>
            <person name="Kiss B."/>
            <person name="Balint B."/>
            <person name="Kues U."/>
            <person name="Barry K."/>
            <person name="Hegedus J.C."/>
            <person name="Henrissat B."/>
            <person name="Johnson J."/>
            <person name="Lipzen A."/>
            <person name="Ohm R."/>
            <person name="Nagy I."/>
            <person name="Pangilinan J."/>
            <person name="Yan J."/>
            <person name="Xiong Y."/>
            <person name="Grigoriev I.V."/>
            <person name="Hibbett D.S."/>
            <person name="Nagy L.G."/>
        </authorList>
    </citation>
    <scope>NUCLEOTIDE SEQUENCE [LARGE SCALE GENOMIC DNA]</scope>
    <source>
        <strain evidence="2 3">SZMC22713</strain>
    </source>
</reference>
<dbReference type="InterPro" id="IPR007218">
    <property type="entry name" value="DNA_pol_delta_4"/>
</dbReference>